<gene>
    <name evidence="1" type="ORF">JRO89_XS15G0096300</name>
</gene>
<evidence type="ECO:0000313" key="2">
    <source>
        <dbReference type="Proteomes" id="UP000827721"/>
    </source>
</evidence>
<proteinExistence type="predicted"/>
<comment type="caution">
    <text evidence="1">The sequence shown here is derived from an EMBL/GenBank/DDBJ whole genome shotgun (WGS) entry which is preliminary data.</text>
</comment>
<name>A0ABQ8H1H3_9ROSI</name>
<dbReference type="EMBL" id="JAFEMO010000015">
    <property type="protein sequence ID" value="KAH7544056.1"/>
    <property type="molecule type" value="Genomic_DNA"/>
</dbReference>
<dbReference type="Proteomes" id="UP000827721">
    <property type="component" value="Unassembled WGS sequence"/>
</dbReference>
<protein>
    <recommendedName>
        <fullName evidence="3">Reverse transcriptase zinc-binding domain-containing protein</fullName>
    </recommendedName>
</protein>
<accession>A0ABQ8H1H3</accession>
<reference evidence="1 2" key="1">
    <citation type="submission" date="2021-02" db="EMBL/GenBank/DDBJ databases">
        <title>Plant Genome Project.</title>
        <authorList>
            <person name="Zhang R.-G."/>
        </authorList>
    </citation>
    <scope>NUCLEOTIDE SEQUENCE [LARGE SCALE GENOMIC DNA]</scope>
    <source>
        <tissue evidence="1">Leaves</tissue>
    </source>
</reference>
<evidence type="ECO:0008006" key="3">
    <source>
        <dbReference type="Google" id="ProtNLM"/>
    </source>
</evidence>
<keyword evidence="2" id="KW-1185">Reference proteome</keyword>
<evidence type="ECO:0000313" key="1">
    <source>
        <dbReference type="EMBL" id="KAH7544056.1"/>
    </source>
</evidence>
<organism evidence="1 2">
    <name type="scientific">Xanthoceras sorbifolium</name>
    <dbReference type="NCBI Taxonomy" id="99658"/>
    <lineage>
        <taxon>Eukaryota</taxon>
        <taxon>Viridiplantae</taxon>
        <taxon>Streptophyta</taxon>
        <taxon>Embryophyta</taxon>
        <taxon>Tracheophyta</taxon>
        <taxon>Spermatophyta</taxon>
        <taxon>Magnoliopsida</taxon>
        <taxon>eudicotyledons</taxon>
        <taxon>Gunneridae</taxon>
        <taxon>Pentapetalae</taxon>
        <taxon>rosids</taxon>
        <taxon>malvids</taxon>
        <taxon>Sapindales</taxon>
        <taxon>Sapindaceae</taxon>
        <taxon>Xanthoceroideae</taxon>
        <taxon>Xanthoceras</taxon>
    </lineage>
</organism>
<sequence>MLICGCDRVLIGVGWWDMQAVSLHMLHVDNGTVLSIHVLWIACSDKMIWHYDNSGMYSVQSGYKLASFLFPCSSTLKNFWRRKIISCTHCPHCGDEFESLIHMLFTCSFAEEVWLSVGLWNMISSAPHSKLKILLECLKELLDSSQFLLVCLLAWNVCSARNCFVYEGYSKIPSILGVLYNITFIRVSECSDQVVVSRGYGLSASPR</sequence>